<feature type="non-terminal residue" evidence="3">
    <location>
        <position position="195"/>
    </location>
</feature>
<dbReference type="PANTHER" id="PTHR12236">
    <property type="entry name" value="STRUCTURAL CONTITUENT OF CUTICLE"/>
    <property type="match status" value="1"/>
</dbReference>
<keyword evidence="1 2" id="KW-0193">Cuticle</keyword>
<dbReference type="PANTHER" id="PTHR12236:SF95">
    <property type="entry name" value="CUTICULAR PROTEIN 76BD, ISOFORM C-RELATED"/>
    <property type="match status" value="1"/>
</dbReference>
<proteinExistence type="predicted"/>
<organism evidence="3">
    <name type="scientific">Cuerna arida</name>
    <dbReference type="NCBI Taxonomy" id="1464854"/>
    <lineage>
        <taxon>Eukaryota</taxon>
        <taxon>Metazoa</taxon>
        <taxon>Ecdysozoa</taxon>
        <taxon>Arthropoda</taxon>
        <taxon>Hexapoda</taxon>
        <taxon>Insecta</taxon>
        <taxon>Pterygota</taxon>
        <taxon>Neoptera</taxon>
        <taxon>Paraneoptera</taxon>
        <taxon>Hemiptera</taxon>
        <taxon>Auchenorrhyncha</taxon>
        <taxon>Membracoidea</taxon>
        <taxon>Cicadellidae</taxon>
        <taxon>Cicadellinae</taxon>
        <taxon>Proconiini</taxon>
        <taxon>Cuerna</taxon>
    </lineage>
</organism>
<dbReference type="PROSITE" id="PS51155">
    <property type="entry name" value="CHIT_BIND_RR_2"/>
    <property type="match status" value="1"/>
</dbReference>
<dbReference type="InterPro" id="IPR000618">
    <property type="entry name" value="Insect_cuticle"/>
</dbReference>
<sequence>VAPYTAPVAPYAGSYAGRVPPYTAPGAYGGYGAYGRGYAPGAYAPGAYGGAYGPVAYAPGEYDPNPQYTFSYNVAEPLTGDFKDQEETRNGDVVQGRYSLLEADGSRRVVEYTADPVGGFNAVVSKEGGVAVPPGAAPGVTAPVPYARPGVAPYAGYAGRVAPYAAAPYTAAPYAAAPYTAAPYAAAPYTAAPYA</sequence>
<dbReference type="AlphaFoldDB" id="A0A1B6FVH3"/>
<feature type="non-terminal residue" evidence="3">
    <location>
        <position position="1"/>
    </location>
</feature>
<protein>
    <submittedName>
        <fullName evidence="3">Uncharacterized protein</fullName>
    </submittedName>
</protein>
<dbReference type="InterPro" id="IPR051217">
    <property type="entry name" value="Insect_Cuticle_Struc_Prot"/>
</dbReference>
<name>A0A1B6FVH3_9HEMI</name>
<dbReference type="GO" id="GO:0031012">
    <property type="term" value="C:extracellular matrix"/>
    <property type="evidence" value="ECO:0007669"/>
    <property type="project" value="TreeGrafter"/>
</dbReference>
<gene>
    <name evidence="3" type="ORF">g.13488</name>
</gene>
<evidence type="ECO:0000313" key="3">
    <source>
        <dbReference type="EMBL" id="JAS54195.1"/>
    </source>
</evidence>
<dbReference type="EMBL" id="GECZ01015574">
    <property type="protein sequence ID" value="JAS54195.1"/>
    <property type="molecule type" value="Transcribed_RNA"/>
</dbReference>
<dbReference type="PRINTS" id="PR00947">
    <property type="entry name" value="CUTICLE"/>
</dbReference>
<dbReference type="Pfam" id="PF00379">
    <property type="entry name" value="Chitin_bind_4"/>
    <property type="match status" value="1"/>
</dbReference>
<dbReference type="InterPro" id="IPR031311">
    <property type="entry name" value="CHIT_BIND_RR_consensus"/>
</dbReference>
<accession>A0A1B6FVH3</accession>
<dbReference type="PROSITE" id="PS00233">
    <property type="entry name" value="CHIT_BIND_RR_1"/>
    <property type="match status" value="1"/>
</dbReference>
<dbReference type="GO" id="GO:0005615">
    <property type="term" value="C:extracellular space"/>
    <property type="evidence" value="ECO:0007669"/>
    <property type="project" value="TreeGrafter"/>
</dbReference>
<reference evidence="3" key="1">
    <citation type="submission" date="2015-11" db="EMBL/GenBank/DDBJ databases">
        <title>De novo transcriptome assembly of four potential Pierce s Disease insect vectors from Arizona vineyards.</title>
        <authorList>
            <person name="Tassone E.E."/>
        </authorList>
    </citation>
    <scope>NUCLEOTIDE SEQUENCE</scope>
</reference>
<dbReference type="GO" id="GO:0042302">
    <property type="term" value="F:structural constituent of cuticle"/>
    <property type="evidence" value="ECO:0007669"/>
    <property type="project" value="UniProtKB-UniRule"/>
</dbReference>
<evidence type="ECO:0000256" key="2">
    <source>
        <dbReference type="PROSITE-ProRule" id="PRU00497"/>
    </source>
</evidence>
<evidence type="ECO:0000256" key="1">
    <source>
        <dbReference type="ARBA" id="ARBA00022460"/>
    </source>
</evidence>